<feature type="compositionally biased region" description="Basic and acidic residues" evidence="1">
    <location>
        <begin position="10"/>
        <end position="25"/>
    </location>
</feature>
<accession>A0ABD6DVH1</accession>
<dbReference type="EMBL" id="JBHUDP010000002">
    <property type="protein sequence ID" value="MFD1685314.1"/>
    <property type="molecule type" value="Genomic_DNA"/>
</dbReference>
<protein>
    <recommendedName>
        <fullName evidence="2">DUF7967 domain-containing protein</fullName>
    </recommendedName>
</protein>
<dbReference type="Pfam" id="PF25921">
    <property type="entry name" value="DUF7967"/>
    <property type="match status" value="1"/>
</dbReference>
<dbReference type="InterPro" id="IPR058273">
    <property type="entry name" value="DUF7967"/>
</dbReference>
<comment type="caution">
    <text evidence="3">The sequence shown here is derived from an EMBL/GenBank/DDBJ whole genome shotgun (WGS) entry which is preliminary data.</text>
</comment>
<feature type="region of interest" description="Disordered" evidence="1">
    <location>
        <begin position="1"/>
        <end position="31"/>
    </location>
</feature>
<keyword evidence="4" id="KW-1185">Reference proteome</keyword>
<evidence type="ECO:0000313" key="3">
    <source>
        <dbReference type="EMBL" id="MFD1685314.1"/>
    </source>
</evidence>
<dbReference type="RefSeq" id="WP_256306691.1">
    <property type="nucleotide sequence ID" value="NZ_JANHAW010000001.1"/>
</dbReference>
<proteinExistence type="predicted"/>
<dbReference type="AlphaFoldDB" id="A0ABD6DVH1"/>
<evidence type="ECO:0000313" key="4">
    <source>
        <dbReference type="Proteomes" id="UP001597092"/>
    </source>
</evidence>
<reference evidence="3 4" key="1">
    <citation type="journal article" date="2019" name="Int. J. Syst. Evol. Microbiol.">
        <title>The Global Catalogue of Microorganisms (GCM) 10K type strain sequencing project: providing services to taxonomists for standard genome sequencing and annotation.</title>
        <authorList>
            <consortium name="The Broad Institute Genomics Platform"/>
            <consortium name="The Broad Institute Genome Sequencing Center for Infectious Disease"/>
            <person name="Wu L."/>
            <person name="Ma J."/>
        </authorList>
    </citation>
    <scope>NUCLEOTIDE SEQUENCE [LARGE SCALE GENOMIC DNA]</scope>
    <source>
        <strain evidence="3 4">CGMCC 1.10387</strain>
    </source>
</reference>
<sequence>MTDEDAADDQGDRSTDPEDRTDDPASRTADTVRCWLVERTYTDRGLVDMVYATPDGAHVRRKQLSTTIMRQRGSGTTAAVDVDRGDLEPVDEDAVRERYATEVERVRERYGPDDEV</sequence>
<name>A0ABD6DVH1_9EURY</name>
<gene>
    <name evidence="3" type="ORF">ACFSAS_06765</name>
</gene>
<organism evidence="3 4">
    <name type="scientific">Halobellus litoreus</name>
    <dbReference type="NCBI Taxonomy" id="755310"/>
    <lineage>
        <taxon>Archaea</taxon>
        <taxon>Methanobacteriati</taxon>
        <taxon>Methanobacteriota</taxon>
        <taxon>Stenosarchaea group</taxon>
        <taxon>Halobacteria</taxon>
        <taxon>Halobacteriales</taxon>
        <taxon>Haloferacaceae</taxon>
        <taxon>Halobellus</taxon>
    </lineage>
</organism>
<dbReference type="Proteomes" id="UP001597092">
    <property type="component" value="Unassembled WGS sequence"/>
</dbReference>
<feature type="domain" description="DUF7967" evidence="2">
    <location>
        <begin position="29"/>
        <end position="116"/>
    </location>
</feature>
<evidence type="ECO:0000256" key="1">
    <source>
        <dbReference type="SAM" id="MobiDB-lite"/>
    </source>
</evidence>
<evidence type="ECO:0000259" key="2">
    <source>
        <dbReference type="Pfam" id="PF25921"/>
    </source>
</evidence>